<dbReference type="EMBL" id="BAAFSF010000004">
    <property type="protein sequence ID" value="GAB1252453.1"/>
    <property type="molecule type" value="Genomic_DNA"/>
</dbReference>
<dbReference type="Proteomes" id="UP001628220">
    <property type="component" value="Unassembled WGS sequence"/>
</dbReference>
<comment type="caution">
    <text evidence="1">The sequence shown here is derived from an EMBL/GenBank/DDBJ whole genome shotgun (WGS) entry which is preliminary data.</text>
</comment>
<reference evidence="1 2" key="1">
    <citation type="journal article" date="2025" name="Int. J. Syst. Evol. Microbiol.">
        <title>Desulfovibrio falkowii sp. nov., Porphyromonas miyakawae sp. nov., Mediterraneibacter flintii sp. nov. and Owariibacterium komagatae gen. nov., sp. nov., isolated from human faeces.</title>
        <authorList>
            <person name="Hamaguchi T."/>
            <person name="Ohara M."/>
            <person name="Hisatomi A."/>
            <person name="Sekiguchi K."/>
            <person name="Takeda J.I."/>
            <person name="Ueyama J."/>
            <person name="Ito M."/>
            <person name="Nishiwaki H."/>
            <person name="Ogi T."/>
            <person name="Hirayama M."/>
            <person name="Ohkuma M."/>
            <person name="Sakamoto M."/>
            <person name="Ohno K."/>
        </authorList>
    </citation>
    <scope>NUCLEOTIDE SEQUENCE [LARGE SCALE GENOMIC DNA]</scope>
    <source>
        <strain evidence="1 2">13CB11C</strain>
    </source>
</reference>
<dbReference type="InterPro" id="IPR016181">
    <property type="entry name" value="Acyl_CoA_acyltransferase"/>
</dbReference>
<dbReference type="Gene3D" id="3.40.630.30">
    <property type="match status" value="1"/>
</dbReference>
<evidence type="ECO:0000313" key="1">
    <source>
        <dbReference type="EMBL" id="GAB1252453.1"/>
    </source>
</evidence>
<sequence>MNEQTNKDRLDLVPFSSINLNDPFFDSLKEDYKGFSDWFNRKAEKSETAFILMDEEGYIQAFLYTKIEEGIVEDVSPILSPAKRLKVGTFKVDAHNTKLGERFIKRITDVAITERVEEIYLTIFQKHEALIKMLKKYGFIQKGQKGDELVFVKRLVDTTGDLLKDYPLIPIRGNKKYSLSIYPEFHTRMFPDSILHNERKERYELIKDVSHTNSIHKIYVSNMMGLDKLKPGDLLVIYRTSDGKSNAGYRSVVTSICRVEEVKTRNDFSSVEEYIGYANAYSIFDEKDLAKRFKKQNLVVIKMTYNAALTTRVIRKDLIEKVGISRDAYAGFIELTDNQFEEILKLGGVDEYIIINQA</sequence>
<dbReference type="RefSeq" id="WP_411916195.1">
    <property type="nucleotide sequence ID" value="NZ_BAAFSF010000004.1"/>
</dbReference>
<organism evidence="1 2">
    <name type="scientific">Porphyromonas miyakawae</name>
    <dbReference type="NCBI Taxonomy" id="3137470"/>
    <lineage>
        <taxon>Bacteria</taxon>
        <taxon>Pseudomonadati</taxon>
        <taxon>Bacteroidota</taxon>
        <taxon>Bacteroidia</taxon>
        <taxon>Bacteroidales</taxon>
        <taxon>Porphyromonadaceae</taxon>
        <taxon>Porphyromonas</taxon>
    </lineage>
</organism>
<protein>
    <recommendedName>
        <fullName evidence="3">N-acetyltransferase</fullName>
    </recommendedName>
</protein>
<proteinExistence type="predicted"/>
<name>A0ABQ0E459_9PORP</name>
<evidence type="ECO:0000313" key="2">
    <source>
        <dbReference type="Proteomes" id="UP001628220"/>
    </source>
</evidence>
<dbReference type="SUPFAM" id="SSF55729">
    <property type="entry name" value="Acyl-CoA N-acyltransferases (Nat)"/>
    <property type="match status" value="1"/>
</dbReference>
<keyword evidence="2" id="KW-1185">Reference proteome</keyword>
<evidence type="ECO:0008006" key="3">
    <source>
        <dbReference type="Google" id="ProtNLM"/>
    </source>
</evidence>
<gene>
    <name evidence="1" type="ORF">Tsumi_15590</name>
</gene>
<accession>A0ABQ0E459</accession>